<feature type="region of interest" description="Disordered" evidence="4">
    <location>
        <begin position="545"/>
        <end position="606"/>
    </location>
</feature>
<dbReference type="InterPro" id="IPR036028">
    <property type="entry name" value="SH3-like_dom_sf"/>
</dbReference>
<sequence>MSSSSSLCPHMSSSSLCPHMSSSSLFPHMSSSSLCPHMSSSSSLCPHMSSSSSLCPHMSSSSSLCPHISSSSSLCPHMSSSSSLCPHMSSSSSLCPHMSSSSSLCPHMSSSSSVSSSSLYPHMSSSSLCPHMSSSSSLCPHMSSSSSLCPHMSSSSLCPHMSSSSSLCPHMSSSSSLCPHMSSSSSLCPHMSSSSSLYPHMSSSSLCPHMSSSSSLCPHMSSSSSLCPHMSSSSLEGKDEIAFDKGVVVEVIQKNLEGWWFIRHQDKEGWAPASYLKKVKEEFSSQRKKSTASPVEIIGNIMEISNLLNNKKEVDGPLVAQPEDGPLVAQHEDGPLVGPPEDGPLVGPPEDGPLVGQPEDGPLVARRQISLLLPCTERGTNVTAACPTTPPPLQDAKSKTASPTHPASPASPTHPASPASPTHLASPASSTHPASPASPTHPASPAVARIAPHRVEIGSPVLRQKPPPRRDTTLGFQLPCPPEPPTVEAEYYTIAEFQSCISDGISFNGGQKAEVIEKNSGGWWYVQIGEREGWAPCSYIDKRKKPNLNRRTSTLTRPKVPPPAPPVKKQDSAETPSSPGSEGPESPVWAGQPVYEEPEYDVPAIGDLDMESEFEFLRAGGSLVDCEDQNPSSSDKPDLGSSLARSFQDRNGGECIYENEGFRPFLPEAPKGPTSVVAVETVRSASSLTTPGNELKIHLNHKAQESPTTPKSTSSESTPDLTRRAGPPRDREVGGKTGSSSGKSACKPKPVVRPKPQLTKASGADKVDTLRRRPAGQPRSCGEASKGEDSETASVVSSSDSSSSRSTSDLSSTPSKGSRGGDFDPESVPRAGMYRATDSYEKVRDAEISFPAGAEVEAVEKQEGGWWYVRWGEVEGWAPAYFLEPVDSPDDAAGSETDSGPSSSVPETPGSLRKSDSLEKNERRVRALNNLNQINLKRATPPVPAKPPGGLGFFKPPGGSKPAGFFAGFSAFKHQSAGGGGGGAKRQQVVRPQSVYISAPMALVPGSPRLRRNESLGAADPPRSSGPPLRRHASFGPTPTDSPDSAARVATSHGDFQGRRSGSAFSPDAPVSTVTPKPNVDRLYVSIADYHGDEETMGFPEGTSLEVLERNPNGWWYCKVLDSGRPRKGWVPSNYLEVKH</sequence>
<evidence type="ECO:0000256" key="1">
    <source>
        <dbReference type="ARBA" id="ARBA00022443"/>
    </source>
</evidence>
<dbReference type="InterPro" id="IPR035449">
    <property type="entry name" value="SH3PXD2A_SH3_3"/>
</dbReference>
<feature type="compositionally biased region" description="Polar residues" evidence="4">
    <location>
        <begin position="896"/>
        <end position="906"/>
    </location>
</feature>
<feature type="compositionally biased region" description="Low complexity" evidence="4">
    <location>
        <begin position="792"/>
        <end position="817"/>
    </location>
</feature>
<feature type="domain" description="SH3" evidence="5">
    <location>
        <begin position="1079"/>
        <end position="1140"/>
    </location>
</feature>
<dbReference type="EMBL" id="JANIIK010000038">
    <property type="protein sequence ID" value="KAJ3610892.1"/>
    <property type="molecule type" value="Genomic_DNA"/>
</dbReference>
<dbReference type="SMART" id="SM00326">
    <property type="entry name" value="SH3"/>
    <property type="match status" value="4"/>
</dbReference>
<dbReference type="Pfam" id="PF07653">
    <property type="entry name" value="SH3_2"/>
    <property type="match status" value="1"/>
</dbReference>
<accession>A0A9Q0EUI0</accession>
<dbReference type="InterPro" id="IPR001452">
    <property type="entry name" value="SH3_domain"/>
</dbReference>
<dbReference type="FunFam" id="2.30.30.40:FF:000020">
    <property type="entry name" value="SH3 and PX domain-containing protein 2A"/>
    <property type="match status" value="1"/>
</dbReference>
<feature type="region of interest" description="Disordered" evidence="4">
    <location>
        <begin position="1005"/>
        <end position="1075"/>
    </location>
</feature>
<dbReference type="PROSITE" id="PS50002">
    <property type="entry name" value="SH3"/>
    <property type="match status" value="4"/>
</dbReference>
<evidence type="ECO:0000313" key="7">
    <source>
        <dbReference type="Proteomes" id="UP001148018"/>
    </source>
</evidence>
<dbReference type="CDD" id="cd12019">
    <property type="entry name" value="SH3_Tks5_4"/>
    <property type="match status" value="1"/>
</dbReference>
<feature type="compositionally biased region" description="Pro residues" evidence="4">
    <location>
        <begin position="337"/>
        <end position="351"/>
    </location>
</feature>
<evidence type="ECO:0000313" key="6">
    <source>
        <dbReference type="EMBL" id="KAJ3610892.1"/>
    </source>
</evidence>
<proteinExistence type="predicted"/>
<feature type="region of interest" description="Disordered" evidence="4">
    <location>
        <begin position="623"/>
        <end position="840"/>
    </location>
</feature>
<dbReference type="AlphaFoldDB" id="A0A9Q0EUI0"/>
<protein>
    <recommendedName>
        <fullName evidence="5">SH3 domain-containing protein</fullName>
    </recommendedName>
</protein>
<evidence type="ECO:0000259" key="5">
    <source>
        <dbReference type="PROSITE" id="PS50002"/>
    </source>
</evidence>
<feature type="compositionally biased region" description="Polar residues" evidence="4">
    <location>
        <begin position="683"/>
        <end position="692"/>
    </location>
</feature>
<dbReference type="CDD" id="cd12016">
    <property type="entry name" value="SH3_Tks_2"/>
    <property type="match status" value="1"/>
</dbReference>
<name>A0A9Q0EUI0_9TELE</name>
<dbReference type="GO" id="GO:0005737">
    <property type="term" value="C:cytoplasm"/>
    <property type="evidence" value="ECO:0007669"/>
    <property type="project" value="TreeGrafter"/>
</dbReference>
<feature type="compositionally biased region" description="Low complexity" evidence="4">
    <location>
        <begin position="576"/>
        <end position="587"/>
    </location>
</feature>
<feature type="domain" description="SH3" evidence="5">
    <location>
        <begin position="486"/>
        <end position="545"/>
    </location>
</feature>
<feature type="compositionally biased region" description="Basic and acidic residues" evidence="4">
    <location>
        <begin position="913"/>
        <end position="925"/>
    </location>
</feature>
<dbReference type="InterPro" id="IPR051228">
    <property type="entry name" value="NADPH_Oxidase/PX-Domain"/>
</dbReference>
<dbReference type="Pfam" id="PF00018">
    <property type="entry name" value="SH3_1"/>
    <property type="match status" value="2"/>
</dbReference>
<feature type="compositionally biased region" description="Low complexity" evidence="4">
    <location>
        <begin position="400"/>
        <end position="446"/>
    </location>
</feature>
<dbReference type="PANTHER" id="PTHR15706">
    <property type="entry name" value="SH3 MULTIPLE DOMAIN"/>
    <property type="match status" value="1"/>
</dbReference>
<dbReference type="CDD" id="cd12079">
    <property type="entry name" value="SH3_Tks5_3"/>
    <property type="match status" value="1"/>
</dbReference>
<gene>
    <name evidence="6" type="ORF">NHX12_022982</name>
</gene>
<keyword evidence="1 3" id="KW-0728">SH3 domain</keyword>
<comment type="caution">
    <text evidence="6">The sequence shown here is derived from an EMBL/GenBank/DDBJ whole genome shotgun (WGS) entry which is preliminary data.</text>
</comment>
<feature type="domain" description="SH3" evidence="5">
    <location>
        <begin position="224"/>
        <end position="281"/>
    </location>
</feature>
<feature type="region of interest" description="Disordered" evidence="4">
    <location>
        <begin position="381"/>
        <end position="482"/>
    </location>
</feature>
<dbReference type="Proteomes" id="UP001148018">
    <property type="component" value="Unassembled WGS sequence"/>
</dbReference>
<dbReference type="OrthoDB" id="10255964at2759"/>
<dbReference type="PANTHER" id="PTHR15706:SF2">
    <property type="entry name" value="SH3 AND PX DOMAIN-CONTAINING PROTEIN 2A"/>
    <property type="match status" value="1"/>
</dbReference>
<evidence type="ECO:0000256" key="3">
    <source>
        <dbReference type="PROSITE-ProRule" id="PRU00192"/>
    </source>
</evidence>
<dbReference type="FunFam" id="2.30.30.40:FF:000031">
    <property type="entry name" value="SH3 and PX domain-containing protein 2A"/>
    <property type="match status" value="1"/>
</dbReference>
<dbReference type="Gene3D" id="2.30.30.40">
    <property type="entry name" value="SH3 Domains"/>
    <property type="match status" value="4"/>
</dbReference>
<keyword evidence="7" id="KW-1185">Reference proteome</keyword>
<feature type="compositionally biased region" description="Low complexity" evidence="4">
    <location>
        <begin position="705"/>
        <end position="719"/>
    </location>
</feature>
<dbReference type="CDD" id="cd12020">
    <property type="entry name" value="SH3_Tks5_5"/>
    <property type="match status" value="1"/>
</dbReference>
<evidence type="ECO:0000256" key="4">
    <source>
        <dbReference type="SAM" id="MobiDB-lite"/>
    </source>
</evidence>
<feature type="region of interest" description="Disordered" evidence="4">
    <location>
        <begin position="882"/>
        <end position="957"/>
    </location>
</feature>
<dbReference type="InterPro" id="IPR035454">
    <property type="entry name" value="SH3PXD2A_SH3_5"/>
</dbReference>
<dbReference type="InterPro" id="IPR035453">
    <property type="entry name" value="SH3PXD2A_SH3_4"/>
</dbReference>
<feature type="domain" description="SH3" evidence="5">
    <location>
        <begin position="829"/>
        <end position="888"/>
    </location>
</feature>
<feature type="compositionally biased region" description="Basic and acidic residues" evidence="4">
    <location>
        <begin position="721"/>
        <end position="734"/>
    </location>
</feature>
<keyword evidence="2" id="KW-0677">Repeat</keyword>
<reference evidence="6" key="1">
    <citation type="submission" date="2022-07" db="EMBL/GenBank/DDBJ databases">
        <title>Chromosome-level genome of Muraenolepis orangiensis.</title>
        <authorList>
            <person name="Kim J."/>
        </authorList>
    </citation>
    <scope>NUCLEOTIDE SEQUENCE</scope>
    <source>
        <strain evidence="6">KU_S4_2022</strain>
        <tissue evidence="6">Muscle</tissue>
    </source>
</reference>
<feature type="region of interest" description="Disordered" evidence="4">
    <location>
        <begin position="316"/>
        <end position="359"/>
    </location>
</feature>
<evidence type="ECO:0000256" key="2">
    <source>
        <dbReference type="ARBA" id="ARBA00022737"/>
    </source>
</evidence>
<organism evidence="6 7">
    <name type="scientific">Muraenolepis orangiensis</name>
    <name type="common">Patagonian moray cod</name>
    <dbReference type="NCBI Taxonomy" id="630683"/>
    <lineage>
        <taxon>Eukaryota</taxon>
        <taxon>Metazoa</taxon>
        <taxon>Chordata</taxon>
        <taxon>Craniata</taxon>
        <taxon>Vertebrata</taxon>
        <taxon>Euteleostomi</taxon>
        <taxon>Actinopterygii</taxon>
        <taxon>Neopterygii</taxon>
        <taxon>Teleostei</taxon>
        <taxon>Neoteleostei</taxon>
        <taxon>Acanthomorphata</taxon>
        <taxon>Zeiogadaria</taxon>
        <taxon>Gadariae</taxon>
        <taxon>Gadiformes</taxon>
        <taxon>Muraenolepidoidei</taxon>
        <taxon>Muraenolepididae</taxon>
        <taxon>Muraenolepis</taxon>
    </lineage>
</organism>
<dbReference type="SUPFAM" id="SSF50044">
    <property type="entry name" value="SH3-domain"/>
    <property type="match status" value="4"/>
</dbReference>